<reference evidence="9" key="1">
    <citation type="submission" date="2016-12" db="EMBL/GenBank/DDBJ databases">
        <title>Complete Genome Sequence of Beggiatoa leptomitiformis D-401.</title>
        <authorList>
            <person name="Fomenkov A."/>
            <person name="Vincze T."/>
            <person name="Grabovich M."/>
            <person name="Anton B.P."/>
            <person name="Dubinina G."/>
            <person name="Orlova M."/>
            <person name="Belousova E."/>
            <person name="Roberts R.J."/>
        </authorList>
    </citation>
    <scope>NUCLEOTIDE SEQUENCE [LARGE SCALE GENOMIC DNA]</scope>
    <source>
        <strain evidence="9">D-401</strain>
    </source>
</reference>
<proteinExistence type="predicted"/>
<evidence type="ECO:0000313" key="8">
    <source>
        <dbReference type="EMBL" id="AUI68440.1"/>
    </source>
</evidence>
<evidence type="ECO:0000256" key="3">
    <source>
        <dbReference type="ARBA" id="ARBA00022651"/>
    </source>
</evidence>
<evidence type="ECO:0000256" key="5">
    <source>
        <dbReference type="ARBA" id="ARBA00022801"/>
    </source>
</evidence>
<keyword evidence="5" id="KW-0378">Hydrolase</keyword>
<dbReference type="PANTHER" id="PTHR38050">
    <property type="match status" value="1"/>
</dbReference>
<dbReference type="Proteomes" id="UP000234271">
    <property type="component" value="Chromosome"/>
</dbReference>
<dbReference type="GO" id="GO:0045493">
    <property type="term" value="P:xylan catabolic process"/>
    <property type="evidence" value="ECO:0007669"/>
    <property type="project" value="UniProtKB-KW"/>
</dbReference>
<protein>
    <submittedName>
        <fullName evidence="8">Phospholipase</fullName>
    </submittedName>
</protein>
<dbReference type="GO" id="GO:0030600">
    <property type="term" value="F:feruloyl esterase activity"/>
    <property type="evidence" value="ECO:0007669"/>
    <property type="project" value="InterPro"/>
</dbReference>
<accession>A0A2N9YD96</accession>
<dbReference type="Gene3D" id="3.40.50.1820">
    <property type="entry name" value="alpha/beta hydrolase"/>
    <property type="match status" value="1"/>
</dbReference>
<dbReference type="AlphaFoldDB" id="A0A2N9YD96"/>
<organism evidence="8 9">
    <name type="scientific">Beggiatoa leptomitoformis</name>
    <dbReference type="NCBI Taxonomy" id="288004"/>
    <lineage>
        <taxon>Bacteria</taxon>
        <taxon>Pseudomonadati</taxon>
        <taxon>Pseudomonadota</taxon>
        <taxon>Gammaproteobacteria</taxon>
        <taxon>Thiotrichales</taxon>
        <taxon>Thiotrichaceae</taxon>
        <taxon>Beggiatoa</taxon>
    </lineage>
</organism>
<dbReference type="OrthoDB" id="9787933at2"/>
<keyword evidence="4" id="KW-0732">Signal</keyword>
<evidence type="ECO:0000256" key="4">
    <source>
        <dbReference type="ARBA" id="ARBA00022729"/>
    </source>
</evidence>
<keyword evidence="9" id="KW-1185">Reference proteome</keyword>
<evidence type="ECO:0000256" key="7">
    <source>
        <dbReference type="ARBA" id="ARBA00023326"/>
    </source>
</evidence>
<keyword evidence="3" id="KW-0858">Xylan degradation</keyword>
<dbReference type="KEGG" id="blep:AL038_17430"/>
<dbReference type="RefSeq" id="WP_062155004.1">
    <property type="nucleotide sequence ID" value="NZ_CP012373.2"/>
</dbReference>
<dbReference type="Pfam" id="PF10503">
    <property type="entry name" value="Esterase_PHB"/>
    <property type="match status" value="1"/>
</dbReference>
<evidence type="ECO:0000256" key="6">
    <source>
        <dbReference type="ARBA" id="ARBA00023277"/>
    </source>
</evidence>
<dbReference type="EMBL" id="CP018889">
    <property type="protein sequence ID" value="AUI68440.1"/>
    <property type="molecule type" value="Genomic_DNA"/>
</dbReference>
<gene>
    <name evidence="8" type="ORF">BLE401_06790</name>
</gene>
<keyword evidence="6" id="KW-0119">Carbohydrate metabolism</keyword>
<dbReference type="SUPFAM" id="SSF53474">
    <property type="entry name" value="alpha/beta-Hydrolases"/>
    <property type="match status" value="1"/>
</dbReference>
<dbReference type="InterPro" id="IPR043595">
    <property type="entry name" value="FaeB/C/D"/>
</dbReference>
<name>A0A2N9YD96_9GAMM</name>
<dbReference type="InterPro" id="IPR029058">
    <property type="entry name" value="AB_hydrolase_fold"/>
</dbReference>
<dbReference type="GO" id="GO:0005576">
    <property type="term" value="C:extracellular region"/>
    <property type="evidence" value="ECO:0007669"/>
    <property type="project" value="UniProtKB-SubCell"/>
</dbReference>
<dbReference type="InterPro" id="IPR010126">
    <property type="entry name" value="Esterase_phb"/>
</dbReference>
<keyword evidence="2" id="KW-0964">Secreted</keyword>
<sequence length="307" mass="34229">MPLLIIIICLLSLNVYGRNVALTEKVFTIEESFLYDNQERTYRIHLPPNYYQNQEKFPLVLAFHGGGGNGKNFEKLSELSETADAQQFIVVYPDGLKSAGLLRLRTWNAGKCCGKNAITDVDDVGFINLLINQLAQKYRINTKKVYATGHSNGAMLAYRLACELPNKIAAIATNAGTIQITPCNPSRVVPIIHFHSTLDNNVPYQGGVGLVSIARQYNPSVDNTLNIFATLAHCEKNKQIVIGTASYTFYKWSGCENNVELHYYLTNDGGHAWAGGHRGLGMDSDRPSTAIVANELLWRFFRHYQLP</sequence>
<dbReference type="PANTHER" id="PTHR38050:SF2">
    <property type="entry name" value="FERULOYL ESTERASE C-RELATED"/>
    <property type="match status" value="1"/>
</dbReference>
<keyword evidence="7" id="KW-0624">Polysaccharide degradation</keyword>
<evidence type="ECO:0000256" key="2">
    <source>
        <dbReference type="ARBA" id="ARBA00022525"/>
    </source>
</evidence>
<evidence type="ECO:0000256" key="1">
    <source>
        <dbReference type="ARBA" id="ARBA00004613"/>
    </source>
</evidence>
<comment type="subcellular location">
    <subcellularLocation>
        <location evidence="1">Secreted</location>
    </subcellularLocation>
</comment>
<evidence type="ECO:0000313" key="9">
    <source>
        <dbReference type="Proteomes" id="UP000234271"/>
    </source>
</evidence>